<comment type="catalytic activity">
    <reaction evidence="2">
        <text>2 GTP = 3',3'-c-di-GMP + 2 diphosphate</text>
        <dbReference type="Rhea" id="RHEA:24898"/>
        <dbReference type="ChEBI" id="CHEBI:33019"/>
        <dbReference type="ChEBI" id="CHEBI:37565"/>
        <dbReference type="ChEBI" id="CHEBI:58805"/>
        <dbReference type="EC" id="2.7.7.65"/>
    </reaction>
</comment>
<evidence type="ECO:0000313" key="5">
    <source>
        <dbReference type="EMBL" id="MBU3849565.1"/>
    </source>
</evidence>
<dbReference type="InterPro" id="IPR043128">
    <property type="entry name" value="Rev_trsase/Diguanyl_cyclase"/>
</dbReference>
<dbReference type="PANTHER" id="PTHR45138:SF9">
    <property type="entry name" value="DIGUANYLATE CYCLASE DGCM-RELATED"/>
    <property type="match status" value="1"/>
</dbReference>
<feature type="domain" description="GGDEF" evidence="4">
    <location>
        <begin position="436"/>
        <end position="570"/>
    </location>
</feature>
<feature type="transmembrane region" description="Helical" evidence="3">
    <location>
        <begin position="99"/>
        <end position="126"/>
    </location>
</feature>
<dbReference type="SUPFAM" id="SSF55073">
    <property type="entry name" value="Nucleotide cyclase"/>
    <property type="match status" value="1"/>
</dbReference>
<accession>A0A9E2L0S0</accession>
<dbReference type="InterPro" id="IPR050469">
    <property type="entry name" value="Diguanylate_Cyclase"/>
</dbReference>
<dbReference type="PANTHER" id="PTHR45138">
    <property type="entry name" value="REGULATORY COMPONENTS OF SENSORY TRANSDUCTION SYSTEM"/>
    <property type="match status" value="1"/>
</dbReference>
<keyword evidence="3" id="KW-0472">Membrane</keyword>
<keyword evidence="3" id="KW-0812">Transmembrane</keyword>
<dbReference type="GO" id="GO:1902201">
    <property type="term" value="P:negative regulation of bacterial-type flagellum-dependent cell motility"/>
    <property type="evidence" value="ECO:0007669"/>
    <property type="project" value="TreeGrafter"/>
</dbReference>
<dbReference type="PROSITE" id="PS50887">
    <property type="entry name" value="GGDEF"/>
    <property type="match status" value="1"/>
</dbReference>
<feature type="transmembrane region" description="Helical" evidence="3">
    <location>
        <begin position="48"/>
        <end position="67"/>
    </location>
</feature>
<organism evidence="5 6">
    <name type="scientific">Candidatus Treponema excrementipullorum</name>
    <dbReference type="NCBI Taxonomy" id="2838768"/>
    <lineage>
        <taxon>Bacteria</taxon>
        <taxon>Pseudomonadati</taxon>
        <taxon>Spirochaetota</taxon>
        <taxon>Spirochaetia</taxon>
        <taxon>Spirochaetales</taxon>
        <taxon>Treponemataceae</taxon>
        <taxon>Treponema</taxon>
    </lineage>
</organism>
<evidence type="ECO:0000256" key="1">
    <source>
        <dbReference type="ARBA" id="ARBA00012528"/>
    </source>
</evidence>
<proteinExistence type="predicted"/>
<feature type="transmembrane region" description="Helical" evidence="3">
    <location>
        <begin position="138"/>
        <end position="159"/>
    </location>
</feature>
<dbReference type="CDD" id="cd01949">
    <property type="entry name" value="GGDEF"/>
    <property type="match status" value="1"/>
</dbReference>
<name>A0A9E2L0S0_9SPIR</name>
<evidence type="ECO:0000313" key="6">
    <source>
        <dbReference type="Proteomes" id="UP000823914"/>
    </source>
</evidence>
<dbReference type="Gene3D" id="3.30.70.270">
    <property type="match status" value="1"/>
</dbReference>
<dbReference type="GO" id="GO:0052621">
    <property type="term" value="F:diguanylate cyclase activity"/>
    <property type="evidence" value="ECO:0007669"/>
    <property type="project" value="UniProtKB-EC"/>
</dbReference>
<feature type="transmembrane region" description="Helical" evidence="3">
    <location>
        <begin position="12"/>
        <end position="36"/>
    </location>
</feature>
<dbReference type="EMBL" id="JAHLFV010000072">
    <property type="protein sequence ID" value="MBU3849565.1"/>
    <property type="molecule type" value="Genomic_DNA"/>
</dbReference>
<dbReference type="EC" id="2.7.7.65" evidence="1"/>
<dbReference type="Pfam" id="PF00990">
    <property type="entry name" value="GGDEF"/>
    <property type="match status" value="1"/>
</dbReference>
<dbReference type="GO" id="GO:0043709">
    <property type="term" value="P:cell adhesion involved in single-species biofilm formation"/>
    <property type="evidence" value="ECO:0007669"/>
    <property type="project" value="TreeGrafter"/>
</dbReference>
<feature type="transmembrane region" description="Helical" evidence="3">
    <location>
        <begin position="179"/>
        <end position="201"/>
    </location>
</feature>
<keyword evidence="3" id="KW-1133">Transmembrane helix</keyword>
<dbReference type="SMART" id="SM00267">
    <property type="entry name" value="GGDEF"/>
    <property type="match status" value="1"/>
</dbReference>
<comment type="caution">
    <text evidence="5">The sequence shown here is derived from an EMBL/GenBank/DDBJ whole genome shotgun (WGS) entry which is preliminary data.</text>
</comment>
<dbReference type="Proteomes" id="UP000823914">
    <property type="component" value="Unassembled WGS sequence"/>
</dbReference>
<protein>
    <recommendedName>
        <fullName evidence="1">diguanylate cyclase</fullName>
        <ecNumber evidence="1">2.7.7.65</ecNumber>
    </recommendedName>
</protein>
<dbReference type="AlphaFoldDB" id="A0A9E2L0S0"/>
<dbReference type="InterPro" id="IPR029787">
    <property type="entry name" value="Nucleotide_cyclase"/>
</dbReference>
<sequence>MRDVMEEVAYGIINFYSSFFGLLVFSLLFTLSAFYFVKQFLKNFNTNIIYPCIFGCINGYTAILMETNMDGSFPYLIIVLVPIFVTLEIMIVSRNSLKVSIFVLGGFLINFGTIYTISVAIIGYFYNIKTFVTTSVKLNILQFSMALTLAAIVLVILSYKMPVKELSSLLYKKGKLKILITYMYVIAFALVVSSFLYSPLIGQRGMSLQLTKIFYLEIILKDAVMLAGSYIIVLFKCKEEKIVLEKELVHSELNREKGFRNSTQKNSLLSYSYNATRNVLENTDGFFDRFITDNEKISYTDLIFMLIEKMVYPEDVDRLKESLVIGVDQEFATERQSSNLFRVSKSACVWLFKDYPKIADIKKIDSEWIWLESKNTFVVDPVTGDLIVYVDLINVNDEIEKQQSLIELASIDGLTGLYNKITAEKTIKNYLEKENHDGSLFIIDMDNFKSVNDNLGHPIGDVLLKDAAQLIKSVFRHHDLVSRMGGDEFCVFAFDLISEDLMKKKAEELVQKGQFHFKSPTGNPIYVTFSVGGACTTETGRSYKDVYAMADKALYEAKRAGKNCSRIFRKE</sequence>
<evidence type="ECO:0000256" key="2">
    <source>
        <dbReference type="ARBA" id="ARBA00034247"/>
    </source>
</evidence>
<dbReference type="GO" id="GO:0005886">
    <property type="term" value="C:plasma membrane"/>
    <property type="evidence" value="ECO:0007669"/>
    <property type="project" value="TreeGrafter"/>
</dbReference>
<gene>
    <name evidence="5" type="ORF">IAA16_03245</name>
</gene>
<dbReference type="InterPro" id="IPR000160">
    <property type="entry name" value="GGDEF_dom"/>
</dbReference>
<dbReference type="NCBIfam" id="TIGR00254">
    <property type="entry name" value="GGDEF"/>
    <property type="match status" value="1"/>
</dbReference>
<evidence type="ECO:0000259" key="4">
    <source>
        <dbReference type="PROSITE" id="PS50887"/>
    </source>
</evidence>
<reference evidence="5" key="2">
    <citation type="submission" date="2021-04" db="EMBL/GenBank/DDBJ databases">
        <authorList>
            <person name="Gilroy R."/>
        </authorList>
    </citation>
    <scope>NUCLEOTIDE SEQUENCE</scope>
    <source>
        <strain evidence="5">Gambia15-2214</strain>
    </source>
</reference>
<reference evidence="5" key="1">
    <citation type="journal article" date="2021" name="PeerJ">
        <title>Extensive microbial diversity within the chicken gut microbiome revealed by metagenomics and culture.</title>
        <authorList>
            <person name="Gilroy R."/>
            <person name="Ravi A."/>
            <person name="Getino M."/>
            <person name="Pursley I."/>
            <person name="Horton D.L."/>
            <person name="Alikhan N.F."/>
            <person name="Baker D."/>
            <person name="Gharbi K."/>
            <person name="Hall N."/>
            <person name="Watson M."/>
            <person name="Adriaenssens E.M."/>
            <person name="Foster-Nyarko E."/>
            <person name="Jarju S."/>
            <person name="Secka A."/>
            <person name="Antonio M."/>
            <person name="Oren A."/>
            <person name="Chaudhuri R.R."/>
            <person name="La Ragione R."/>
            <person name="Hildebrand F."/>
            <person name="Pallen M.J."/>
        </authorList>
    </citation>
    <scope>NUCLEOTIDE SEQUENCE</scope>
    <source>
        <strain evidence="5">Gambia15-2214</strain>
    </source>
</reference>
<feature type="transmembrane region" description="Helical" evidence="3">
    <location>
        <begin position="213"/>
        <end position="235"/>
    </location>
</feature>
<feature type="transmembrane region" description="Helical" evidence="3">
    <location>
        <begin position="73"/>
        <end position="92"/>
    </location>
</feature>
<evidence type="ECO:0000256" key="3">
    <source>
        <dbReference type="SAM" id="Phobius"/>
    </source>
</evidence>